<comment type="caution">
    <text evidence="2">The sequence shown here is derived from an EMBL/GenBank/DDBJ whole genome shotgun (WGS) entry which is preliminary data.</text>
</comment>
<feature type="transmembrane region" description="Helical" evidence="1">
    <location>
        <begin position="63"/>
        <end position="96"/>
    </location>
</feature>
<protein>
    <recommendedName>
        <fullName evidence="4">DUF4870 domain-containing protein</fullName>
    </recommendedName>
</protein>
<name>A0A094LSY7_9GAMM</name>
<dbReference type="eggNOG" id="COG3671">
    <property type="taxonomic scope" value="Bacteria"/>
</dbReference>
<dbReference type="EMBL" id="JPEO01000003">
    <property type="protein sequence ID" value="KFZ38298.1"/>
    <property type="molecule type" value="Genomic_DNA"/>
</dbReference>
<proteinExistence type="predicted"/>
<accession>A0A094LSY7</accession>
<dbReference type="RefSeq" id="WP_037441218.1">
    <property type="nucleotide sequence ID" value="NZ_JPEO01000003.1"/>
</dbReference>
<gene>
    <name evidence="2" type="ORF">HR45_07380</name>
</gene>
<evidence type="ECO:0000313" key="3">
    <source>
        <dbReference type="Proteomes" id="UP000029264"/>
    </source>
</evidence>
<organism evidence="2 3">
    <name type="scientific">Shewanella mangrovi</name>
    <dbReference type="NCBI Taxonomy" id="1515746"/>
    <lineage>
        <taxon>Bacteria</taxon>
        <taxon>Pseudomonadati</taxon>
        <taxon>Pseudomonadota</taxon>
        <taxon>Gammaproteobacteria</taxon>
        <taxon>Alteromonadales</taxon>
        <taxon>Shewanellaceae</taxon>
        <taxon>Shewanella</taxon>
    </lineage>
</organism>
<evidence type="ECO:0008006" key="4">
    <source>
        <dbReference type="Google" id="ProtNLM"/>
    </source>
</evidence>
<reference evidence="2 3" key="1">
    <citation type="submission" date="2014-06" db="EMBL/GenBank/DDBJ databases">
        <title>Shewanella sp. YQH10.</title>
        <authorList>
            <person name="Liu Y."/>
            <person name="Zeng R."/>
        </authorList>
    </citation>
    <scope>NUCLEOTIDE SEQUENCE [LARGE SCALE GENOMIC DNA]</scope>
    <source>
        <strain evidence="2 3">YQH10</strain>
    </source>
</reference>
<evidence type="ECO:0000256" key="1">
    <source>
        <dbReference type="SAM" id="Phobius"/>
    </source>
</evidence>
<keyword evidence="1" id="KW-0472">Membrane</keyword>
<keyword evidence="1" id="KW-1133">Transmembrane helix</keyword>
<dbReference type="Proteomes" id="UP000029264">
    <property type="component" value="Unassembled WGS sequence"/>
</dbReference>
<keyword evidence="3" id="KW-1185">Reference proteome</keyword>
<dbReference type="STRING" id="1515746.HR45_07380"/>
<sequence length="111" mass="12531">MTGNPSHAIHAEDRSIGHFLYALMCAFPLFLVPVLLSLAINLNQKQFSAMSLMGKHLRWQRRSIVGLLVLCALGYWSSIAWLSLTFFALGVIWFSYRVFKGWLSLADGIEV</sequence>
<dbReference type="OrthoDB" id="5405464at2"/>
<evidence type="ECO:0000313" key="2">
    <source>
        <dbReference type="EMBL" id="KFZ38298.1"/>
    </source>
</evidence>
<feature type="transmembrane region" description="Helical" evidence="1">
    <location>
        <begin position="20"/>
        <end position="42"/>
    </location>
</feature>
<keyword evidence="1" id="KW-0812">Transmembrane</keyword>
<dbReference type="AlphaFoldDB" id="A0A094LSY7"/>